<feature type="region of interest" description="Disordered" evidence="1">
    <location>
        <begin position="448"/>
        <end position="479"/>
    </location>
</feature>
<dbReference type="Proteomes" id="UP000694864">
    <property type="component" value="Chromosome 7"/>
</dbReference>
<evidence type="ECO:0000313" key="4">
    <source>
        <dbReference type="RefSeq" id="XP_019082762.1"/>
    </source>
</evidence>
<dbReference type="InterPro" id="IPR032675">
    <property type="entry name" value="LRR_dom_sf"/>
</dbReference>
<feature type="compositionally biased region" description="Basic and acidic residues" evidence="1">
    <location>
        <begin position="505"/>
        <end position="519"/>
    </location>
</feature>
<accession>A0ABM1Q7M4</accession>
<feature type="region of interest" description="Disordered" evidence="1">
    <location>
        <begin position="492"/>
        <end position="559"/>
    </location>
</feature>
<keyword evidence="3" id="KW-1185">Reference proteome</keyword>
<evidence type="ECO:0000256" key="2">
    <source>
        <dbReference type="SAM" id="SignalP"/>
    </source>
</evidence>
<feature type="chain" id="PRO_5047197402" evidence="2">
    <location>
        <begin position="19"/>
        <end position="586"/>
    </location>
</feature>
<proteinExistence type="predicted"/>
<feature type="compositionally biased region" description="Basic and acidic residues" evidence="1">
    <location>
        <begin position="462"/>
        <end position="474"/>
    </location>
</feature>
<dbReference type="PANTHER" id="PTHR47186">
    <property type="entry name" value="LEUCINE-RICH REPEAT-CONTAINING PROTEIN 57"/>
    <property type="match status" value="1"/>
</dbReference>
<protein>
    <submittedName>
        <fullName evidence="4">Disease resistance protein RML1B-like</fullName>
    </submittedName>
</protein>
<reference evidence="4" key="2">
    <citation type="submission" date="2025-08" db="UniProtKB">
        <authorList>
            <consortium name="RefSeq"/>
        </authorList>
    </citation>
    <scope>IDENTIFICATION</scope>
    <source>
        <tissue evidence="4">Leaf</tissue>
    </source>
</reference>
<dbReference type="PANTHER" id="PTHR47186:SF3">
    <property type="entry name" value="OS09G0267800 PROTEIN"/>
    <property type="match status" value="1"/>
</dbReference>
<dbReference type="GeneID" id="104705220"/>
<dbReference type="SUPFAM" id="SSF52058">
    <property type="entry name" value="L domain-like"/>
    <property type="match status" value="1"/>
</dbReference>
<keyword evidence="2" id="KW-0732">Signal</keyword>
<gene>
    <name evidence="4" type="primary">LOC104705220</name>
</gene>
<feature type="compositionally biased region" description="Acidic residues" evidence="1">
    <location>
        <begin position="520"/>
        <end position="538"/>
    </location>
</feature>
<feature type="signal peptide" evidence="2">
    <location>
        <begin position="1"/>
        <end position="18"/>
    </location>
</feature>
<dbReference type="Gene3D" id="3.80.10.10">
    <property type="entry name" value="Ribonuclease Inhibitor"/>
    <property type="match status" value="1"/>
</dbReference>
<name>A0ABM1Q7M4_CAMSA</name>
<reference evidence="3" key="1">
    <citation type="journal article" date="2014" name="Nat. Commun.">
        <title>The emerging biofuel crop Camelina sativa retains a highly undifferentiated hexaploid genome structure.</title>
        <authorList>
            <person name="Kagale S."/>
            <person name="Koh C."/>
            <person name="Nixon J."/>
            <person name="Bollina V."/>
            <person name="Clarke W.E."/>
            <person name="Tuteja R."/>
            <person name="Spillane C."/>
            <person name="Robinson S.J."/>
            <person name="Links M.G."/>
            <person name="Clarke C."/>
            <person name="Higgins E.E."/>
            <person name="Huebert T."/>
            <person name="Sharpe A.G."/>
            <person name="Parkin I.A."/>
        </authorList>
    </citation>
    <scope>NUCLEOTIDE SEQUENCE [LARGE SCALE GENOMIC DNA]</scope>
    <source>
        <strain evidence="3">cv. DH55</strain>
    </source>
</reference>
<sequence>MNISSYMMLSLSLSLSLSHWVVLLQIQPLKKLKFMDLFASKNLKELPDLSNATNLEKVNLNYCESLVEIPSSFPHLHKLWWLDVSNCIKLQVLPAYMNMASIETGCRKLRKIRVVSNHVKNDVINKDDVPDASVAWWSCRLRFLDMSYTEKLKGFTHLPKSVTFLDLSYSGIERLPDCIKDLHQLEELKLSGCSRLTSLPELPASLNYVYANDCESLETVVFPLSAPHAALIFTNCFKLDQQARRAIIQQSFSPTNALLPGRQVPAEFDHRSKGNCMTIRPDDGNPSIGIAVCVVVSSNQQFTEMSDYSSMLLCRIHGYLTYEGEAFIEPVSKCRREHLCLFHFRPLPVDLSEPGTEMKIEFSSESNAFDIIEWGVKIFTPQSIYLIDVMKDYHCRRVLRVVDHETYGSNNGRGFGYEDDDKIHMRSHDSGDYHGHYRVLRDLDIVSGHEDDSNNGGSGYEDNGKNHMRSHDSGDYPGRYRVLQGREIVSWHEDDSNSGGSGDEDNGKNHIYSHESRETTDDEEEYQSEPGEESEEDNGQGVADGDYGSAVFRKTPSASTEHDSDILKYGIFLILLGLFSIFVVNY</sequence>
<dbReference type="RefSeq" id="XP_019082762.1">
    <property type="nucleotide sequence ID" value="XM_019227217.1"/>
</dbReference>
<organism evidence="3 4">
    <name type="scientific">Camelina sativa</name>
    <name type="common">False flax</name>
    <name type="synonym">Myagrum sativum</name>
    <dbReference type="NCBI Taxonomy" id="90675"/>
    <lineage>
        <taxon>Eukaryota</taxon>
        <taxon>Viridiplantae</taxon>
        <taxon>Streptophyta</taxon>
        <taxon>Embryophyta</taxon>
        <taxon>Tracheophyta</taxon>
        <taxon>Spermatophyta</taxon>
        <taxon>Magnoliopsida</taxon>
        <taxon>eudicotyledons</taxon>
        <taxon>Gunneridae</taxon>
        <taxon>Pentapetalae</taxon>
        <taxon>rosids</taxon>
        <taxon>malvids</taxon>
        <taxon>Brassicales</taxon>
        <taxon>Brassicaceae</taxon>
        <taxon>Camelineae</taxon>
        <taxon>Camelina</taxon>
    </lineage>
</organism>
<evidence type="ECO:0000256" key="1">
    <source>
        <dbReference type="SAM" id="MobiDB-lite"/>
    </source>
</evidence>
<evidence type="ECO:0000313" key="3">
    <source>
        <dbReference type="Proteomes" id="UP000694864"/>
    </source>
</evidence>